<comment type="similarity">
    <text evidence="10">Belongs to the peroxiredoxin family. BCP/PrxQ subfamily.</text>
</comment>
<accession>A0A3A6PMY8</accession>
<dbReference type="EMBL" id="QXQB01000006">
    <property type="protein sequence ID" value="RJX37383.1"/>
    <property type="molecule type" value="Genomic_DNA"/>
</dbReference>
<comment type="subunit">
    <text evidence="2">Monomer.</text>
</comment>
<evidence type="ECO:0000256" key="5">
    <source>
        <dbReference type="ARBA" id="ARBA00022862"/>
    </source>
</evidence>
<keyword evidence="5" id="KW-0049">Antioxidant</keyword>
<dbReference type="Gene3D" id="3.40.30.10">
    <property type="entry name" value="Glutaredoxin"/>
    <property type="match status" value="1"/>
</dbReference>
<comment type="function">
    <text evidence="1">Thiol-specific peroxidase that catalyzes the reduction of hydrogen peroxide and organic hydroperoxides to water and alcohols, respectively. Plays a role in cell protection against oxidative stress by detoxifying peroxides and as sensor of hydrogen peroxide-mediated signaling events.</text>
</comment>
<dbReference type="RefSeq" id="WP_120113938.1">
    <property type="nucleotide sequence ID" value="NZ_QXQB01000006.1"/>
</dbReference>
<comment type="catalytic activity">
    <reaction evidence="12">
        <text>a hydroperoxide + [thioredoxin]-dithiol = an alcohol + [thioredoxin]-disulfide + H2O</text>
        <dbReference type="Rhea" id="RHEA:62620"/>
        <dbReference type="Rhea" id="RHEA-COMP:10698"/>
        <dbReference type="Rhea" id="RHEA-COMP:10700"/>
        <dbReference type="ChEBI" id="CHEBI:15377"/>
        <dbReference type="ChEBI" id="CHEBI:29950"/>
        <dbReference type="ChEBI" id="CHEBI:30879"/>
        <dbReference type="ChEBI" id="CHEBI:35924"/>
        <dbReference type="ChEBI" id="CHEBI:50058"/>
        <dbReference type="EC" id="1.11.1.24"/>
    </reaction>
</comment>
<dbReference type="PROSITE" id="PS51352">
    <property type="entry name" value="THIOREDOXIN_2"/>
    <property type="match status" value="1"/>
</dbReference>
<evidence type="ECO:0000256" key="12">
    <source>
        <dbReference type="ARBA" id="ARBA00049091"/>
    </source>
</evidence>
<keyword evidence="7" id="KW-1015">Disulfide bond</keyword>
<evidence type="ECO:0000256" key="10">
    <source>
        <dbReference type="ARBA" id="ARBA00038489"/>
    </source>
</evidence>
<dbReference type="InterPro" id="IPR036249">
    <property type="entry name" value="Thioredoxin-like_sf"/>
</dbReference>
<reference evidence="15 16" key="1">
    <citation type="submission" date="2018-09" db="EMBL/GenBank/DDBJ databases">
        <title>Paenibacillus aracenensis nov. sp. isolated from a cave in southern Spain.</title>
        <authorList>
            <person name="Jurado V."/>
            <person name="Gutierrez-Patricio S."/>
            <person name="Gonzalez-Pimentel J.L."/>
            <person name="Miller A.Z."/>
            <person name="Laiz L."/>
            <person name="Saiz-Jimenez C."/>
        </authorList>
    </citation>
    <scope>NUCLEOTIDE SEQUENCE [LARGE SCALE GENOMIC DNA]</scope>
    <source>
        <strain evidence="15 16">JCM 19203</strain>
    </source>
</reference>
<dbReference type="InterPro" id="IPR024706">
    <property type="entry name" value="Peroxiredoxin_AhpC-typ"/>
</dbReference>
<dbReference type="EC" id="1.11.1.24" evidence="3"/>
<dbReference type="InterPro" id="IPR013766">
    <property type="entry name" value="Thioredoxin_domain"/>
</dbReference>
<evidence type="ECO:0000256" key="2">
    <source>
        <dbReference type="ARBA" id="ARBA00011245"/>
    </source>
</evidence>
<sequence length="156" mass="17234">MSIGTVKVGEKVPDFTLHASNGKDVSLSDYKGKKLVIYFYPKDMTPGCTAESCDFRDFNGEFAANNAEVVGISPDDLASHEQFVSEYKLPFLLLSDTEQKVSELFGVWKELSWGGKTFLGVERSTFVIDEEGTLVREWRSVSVDGHAAEVLEAVKA</sequence>
<dbReference type="SUPFAM" id="SSF52833">
    <property type="entry name" value="Thioredoxin-like"/>
    <property type="match status" value="1"/>
</dbReference>
<name>A0A3A6PMY8_9BACL</name>
<dbReference type="CDD" id="cd03017">
    <property type="entry name" value="PRX_BCP"/>
    <property type="match status" value="1"/>
</dbReference>
<dbReference type="GO" id="GO:0045454">
    <property type="term" value="P:cell redox homeostasis"/>
    <property type="evidence" value="ECO:0007669"/>
    <property type="project" value="TreeGrafter"/>
</dbReference>
<dbReference type="GO" id="GO:0005737">
    <property type="term" value="C:cytoplasm"/>
    <property type="evidence" value="ECO:0007669"/>
    <property type="project" value="TreeGrafter"/>
</dbReference>
<keyword evidence="8" id="KW-0676">Redox-active center</keyword>
<dbReference type="GO" id="GO:0008379">
    <property type="term" value="F:thioredoxin peroxidase activity"/>
    <property type="evidence" value="ECO:0007669"/>
    <property type="project" value="TreeGrafter"/>
</dbReference>
<gene>
    <name evidence="15" type="ORF">D3P09_23825</name>
</gene>
<evidence type="ECO:0000313" key="16">
    <source>
        <dbReference type="Proteomes" id="UP000267798"/>
    </source>
</evidence>
<dbReference type="NCBIfam" id="NF006960">
    <property type="entry name" value="PRK09437.1"/>
    <property type="match status" value="1"/>
</dbReference>
<evidence type="ECO:0000256" key="11">
    <source>
        <dbReference type="ARBA" id="ARBA00041373"/>
    </source>
</evidence>
<dbReference type="PANTHER" id="PTHR42801">
    <property type="entry name" value="THIOREDOXIN-DEPENDENT PEROXIDE REDUCTASE"/>
    <property type="match status" value="1"/>
</dbReference>
<feature type="domain" description="Thioredoxin" evidence="14">
    <location>
        <begin position="6"/>
        <end position="156"/>
    </location>
</feature>
<dbReference type="Proteomes" id="UP000267798">
    <property type="component" value="Unassembled WGS sequence"/>
</dbReference>
<organism evidence="15 16">
    <name type="scientific">Paenibacillus pinisoli</name>
    <dbReference type="NCBI Taxonomy" id="1276110"/>
    <lineage>
        <taxon>Bacteria</taxon>
        <taxon>Bacillati</taxon>
        <taxon>Bacillota</taxon>
        <taxon>Bacilli</taxon>
        <taxon>Bacillales</taxon>
        <taxon>Paenibacillaceae</taxon>
        <taxon>Paenibacillus</taxon>
    </lineage>
</organism>
<protein>
    <recommendedName>
        <fullName evidence="3">thioredoxin-dependent peroxiredoxin</fullName>
        <ecNumber evidence="3">1.11.1.24</ecNumber>
    </recommendedName>
    <alternativeName>
        <fullName evidence="11">Bacterioferritin comigratory protein</fullName>
    </alternativeName>
    <alternativeName>
        <fullName evidence="9">Thioredoxin peroxidase</fullName>
    </alternativeName>
</protein>
<evidence type="ECO:0000313" key="15">
    <source>
        <dbReference type="EMBL" id="RJX37383.1"/>
    </source>
</evidence>
<evidence type="ECO:0000256" key="3">
    <source>
        <dbReference type="ARBA" id="ARBA00013017"/>
    </source>
</evidence>
<dbReference type="PANTHER" id="PTHR42801:SF4">
    <property type="entry name" value="AHPC_TSA FAMILY PROTEIN"/>
    <property type="match status" value="1"/>
</dbReference>
<dbReference type="GO" id="GO:0034599">
    <property type="term" value="P:cellular response to oxidative stress"/>
    <property type="evidence" value="ECO:0007669"/>
    <property type="project" value="TreeGrafter"/>
</dbReference>
<evidence type="ECO:0000256" key="1">
    <source>
        <dbReference type="ARBA" id="ARBA00003330"/>
    </source>
</evidence>
<evidence type="ECO:0000256" key="6">
    <source>
        <dbReference type="ARBA" id="ARBA00023002"/>
    </source>
</evidence>
<dbReference type="AlphaFoldDB" id="A0A3A6PMY8"/>
<keyword evidence="16" id="KW-1185">Reference proteome</keyword>
<feature type="active site" description="Cysteine sulfenic acid (-SOH) intermediate; for peroxidase activity" evidence="13">
    <location>
        <position position="48"/>
    </location>
</feature>
<keyword evidence="4 15" id="KW-0575">Peroxidase</keyword>
<dbReference type="InterPro" id="IPR000866">
    <property type="entry name" value="AhpC/TSA"/>
</dbReference>
<dbReference type="OrthoDB" id="9812811at2"/>
<evidence type="ECO:0000256" key="13">
    <source>
        <dbReference type="PIRSR" id="PIRSR000239-1"/>
    </source>
</evidence>
<evidence type="ECO:0000256" key="4">
    <source>
        <dbReference type="ARBA" id="ARBA00022559"/>
    </source>
</evidence>
<dbReference type="Pfam" id="PF00578">
    <property type="entry name" value="AhpC-TSA"/>
    <property type="match status" value="1"/>
</dbReference>
<comment type="caution">
    <text evidence="15">The sequence shown here is derived from an EMBL/GenBank/DDBJ whole genome shotgun (WGS) entry which is preliminary data.</text>
</comment>
<dbReference type="InterPro" id="IPR050924">
    <property type="entry name" value="Peroxiredoxin_BCP/PrxQ"/>
</dbReference>
<evidence type="ECO:0000256" key="7">
    <source>
        <dbReference type="ARBA" id="ARBA00023157"/>
    </source>
</evidence>
<evidence type="ECO:0000256" key="8">
    <source>
        <dbReference type="ARBA" id="ARBA00023284"/>
    </source>
</evidence>
<dbReference type="FunFam" id="3.40.30.10:FF:000007">
    <property type="entry name" value="Thioredoxin-dependent thiol peroxidase"/>
    <property type="match status" value="1"/>
</dbReference>
<evidence type="ECO:0000259" key="14">
    <source>
        <dbReference type="PROSITE" id="PS51352"/>
    </source>
</evidence>
<keyword evidence="6 15" id="KW-0560">Oxidoreductase</keyword>
<dbReference type="PIRSF" id="PIRSF000239">
    <property type="entry name" value="AHPC"/>
    <property type="match status" value="1"/>
</dbReference>
<evidence type="ECO:0000256" key="9">
    <source>
        <dbReference type="ARBA" id="ARBA00032824"/>
    </source>
</evidence>
<proteinExistence type="inferred from homology"/>